<dbReference type="GO" id="GO:0003723">
    <property type="term" value="F:RNA binding"/>
    <property type="evidence" value="ECO:0007669"/>
    <property type="project" value="TreeGrafter"/>
</dbReference>
<name>A0A5C2RL48_9APHY</name>
<sequence>LVSLTKLAKKTKEHKSALIQEVQENADKLQYCWLFEVANMHNTHLKTARKFTARTFFGRGAIMAKAPRTTPKEKHRHRLHKLASEIKGEVGLFFSDSPPQEVIDSFADFQQPNFARTGTRASRTVVIPVGPIIQ</sequence>
<accession>A0A5C2RL48</accession>
<proteinExistence type="inferred from homology"/>
<dbReference type="AlphaFoldDB" id="A0A5C2RL48"/>
<organism evidence="2 3">
    <name type="scientific">Lentinus tigrinus ALCF2SS1-6</name>
    <dbReference type="NCBI Taxonomy" id="1328759"/>
    <lineage>
        <taxon>Eukaryota</taxon>
        <taxon>Fungi</taxon>
        <taxon>Dikarya</taxon>
        <taxon>Basidiomycota</taxon>
        <taxon>Agaricomycotina</taxon>
        <taxon>Agaricomycetes</taxon>
        <taxon>Polyporales</taxon>
        <taxon>Polyporaceae</taxon>
        <taxon>Lentinus</taxon>
    </lineage>
</organism>
<evidence type="ECO:0000313" key="3">
    <source>
        <dbReference type="Proteomes" id="UP000313359"/>
    </source>
</evidence>
<dbReference type="GO" id="GO:0042273">
    <property type="term" value="P:ribosomal large subunit biogenesis"/>
    <property type="evidence" value="ECO:0007669"/>
    <property type="project" value="TreeGrafter"/>
</dbReference>
<dbReference type="InterPro" id="IPR043141">
    <property type="entry name" value="Ribosomal_uL10-like_sf"/>
</dbReference>
<dbReference type="PANTHER" id="PTHR45841:SF1">
    <property type="entry name" value="MRNA TURNOVER PROTEIN 4 HOMOLOG"/>
    <property type="match status" value="1"/>
</dbReference>
<dbReference type="InterPro" id="IPR001790">
    <property type="entry name" value="Ribosomal_uL10"/>
</dbReference>
<dbReference type="InterPro" id="IPR051742">
    <property type="entry name" value="Ribosome_Assembly_uL10"/>
</dbReference>
<dbReference type="Pfam" id="PF00466">
    <property type="entry name" value="Ribosomal_L10"/>
    <property type="match status" value="1"/>
</dbReference>
<dbReference type="PANTHER" id="PTHR45841">
    <property type="entry name" value="MRNA TURNOVER PROTEIN 4 MRTO4"/>
    <property type="match status" value="1"/>
</dbReference>
<reference evidence="2" key="1">
    <citation type="journal article" date="2018" name="Genome Biol. Evol.">
        <title>Genomics and development of Lentinus tigrinus, a white-rot wood-decaying mushroom with dimorphic fruiting bodies.</title>
        <authorList>
            <person name="Wu B."/>
            <person name="Xu Z."/>
            <person name="Knudson A."/>
            <person name="Carlson A."/>
            <person name="Chen N."/>
            <person name="Kovaka S."/>
            <person name="LaButti K."/>
            <person name="Lipzen A."/>
            <person name="Pennachio C."/>
            <person name="Riley R."/>
            <person name="Schakwitz W."/>
            <person name="Umezawa K."/>
            <person name="Ohm R.A."/>
            <person name="Grigoriev I.V."/>
            <person name="Nagy L.G."/>
            <person name="Gibbons J."/>
            <person name="Hibbett D."/>
        </authorList>
    </citation>
    <scope>NUCLEOTIDE SEQUENCE [LARGE SCALE GENOMIC DNA]</scope>
    <source>
        <strain evidence="2">ALCF2SS1-6</strain>
    </source>
</reference>
<feature type="non-terminal residue" evidence="2">
    <location>
        <position position="134"/>
    </location>
</feature>
<dbReference type="SUPFAM" id="SSF160369">
    <property type="entry name" value="Ribosomal protein L10-like"/>
    <property type="match status" value="1"/>
</dbReference>
<evidence type="ECO:0000256" key="1">
    <source>
        <dbReference type="ARBA" id="ARBA00008889"/>
    </source>
</evidence>
<dbReference type="Gene3D" id="3.30.70.1730">
    <property type="match status" value="1"/>
</dbReference>
<dbReference type="Proteomes" id="UP000313359">
    <property type="component" value="Unassembled WGS sequence"/>
</dbReference>
<gene>
    <name evidence="2" type="ORF">L227DRAFT_468032</name>
</gene>
<evidence type="ECO:0000313" key="2">
    <source>
        <dbReference type="EMBL" id="RPD52378.1"/>
    </source>
</evidence>
<protein>
    <submittedName>
        <fullName evidence="2">Uncharacterized protein</fullName>
    </submittedName>
</protein>
<dbReference type="EMBL" id="ML122367">
    <property type="protein sequence ID" value="RPD52378.1"/>
    <property type="molecule type" value="Genomic_DNA"/>
</dbReference>
<dbReference type="GO" id="GO:0006364">
    <property type="term" value="P:rRNA processing"/>
    <property type="evidence" value="ECO:0007669"/>
    <property type="project" value="TreeGrafter"/>
</dbReference>
<dbReference type="OrthoDB" id="10262308at2759"/>
<feature type="non-terminal residue" evidence="2">
    <location>
        <position position="1"/>
    </location>
</feature>
<dbReference type="GO" id="GO:0000956">
    <property type="term" value="P:nuclear-transcribed mRNA catabolic process"/>
    <property type="evidence" value="ECO:0007669"/>
    <property type="project" value="TreeGrafter"/>
</dbReference>
<dbReference type="GO" id="GO:0030687">
    <property type="term" value="C:preribosome, large subunit precursor"/>
    <property type="evidence" value="ECO:0007669"/>
    <property type="project" value="TreeGrafter"/>
</dbReference>
<dbReference type="STRING" id="1328759.A0A5C2RL48"/>
<dbReference type="GO" id="GO:0005730">
    <property type="term" value="C:nucleolus"/>
    <property type="evidence" value="ECO:0007669"/>
    <property type="project" value="TreeGrafter"/>
</dbReference>
<comment type="similarity">
    <text evidence="1">Belongs to the universal ribosomal protein uL10 family.</text>
</comment>
<keyword evidence="3" id="KW-1185">Reference proteome</keyword>